<evidence type="ECO:0000256" key="2">
    <source>
        <dbReference type="ARBA" id="ARBA00022448"/>
    </source>
</evidence>
<dbReference type="Gene3D" id="3.40.50.300">
    <property type="entry name" value="P-loop containing nucleotide triphosphate hydrolases"/>
    <property type="match status" value="1"/>
</dbReference>
<organism evidence="6 7">
    <name type="scientific">Yanshouia hominis</name>
    <dbReference type="NCBI Taxonomy" id="2763673"/>
    <lineage>
        <taxon>Bacteria</taxon>
        <taxon>Bacillati</taxon>
        <taxon>Bacillota</taxon>
        <taxon>Clostridia</taxon>
        <taxon>Eubacteriales</taxon>
        <taxon>Oscillospiraceae</taxon>
        <taxon>Yanshouia</taxon>
    </lineage>
</organism>
<dbReference type="Proteomes" id="UP000658131">
    <property type="component" value="Unassembled WGS sequence"/>
</dbReference>
<dbReference type="RefSeq" id="WP_262400805.1">
    <property type="nucleotide sequence ID" value="NZ_JACRTB010000029.1"/>
</dbReference>
<dbReference type="SUPFAM" id="SSF52540">
    <property type="entry name" value="P-loop containing nucleoside triphosphate hydrolases"/>
    <property type="match status" value="1"/>
</dbReference>
<keyword evidence="7" id="KW-1185">Reference proteome</keyword>
<feature type="domain" description="ABC transporter" evidence="5">
    <location>
        <begin position="2"/>
        <end position="219"/>
    </location>
</feature>
<proteinExistence type="inferred from homology"/>
<gene>
    <name evidence="6" type="ORF">H8717_13410</name>
</gene>
<comment type="similarity">
    <text evidence="1">Belongs to the ABC transporter superfamily.</text>
</comment>
<evidence type="ECO:0000259" key="5">
    <source>
        <dbReference type="PROSITE" id="PS50893"/>
    </source>
</evidence>
<sequence>MLELRSVSKSYPGAGQVLREVSLRVEPGQALCLAGGNAEGKTTLLEIAAGLRRPDSGEVLRPTETALVPQRPAILGELTAADNLALWYAAAGRRERPFSPGSPEEKLGLSPFARRRAGRLSGGMQRRLSIAAALCSRPGTLLLDEPFAALDAGGCALVHAALADFVQAGGAVLFSSHEPQQIAALAGALVRLRGGTLEGPFPLTAPPGAKRTGQVLALLLNDPSKAWEPPDEPSI</sequence>
<dbReference type="PROSITE" id="PS00211">
    <property type="entry name" value="ABC_TRANSPORTER_1"/>
    <property type="match status" value="1"/>
</dbReference>
<evidence type="ECO:0000313" key="7">
    <source>
        <dbReference type="Proteomes" id="UP000658131"/>
    </source>
</evidence>
<evidence type="ECO:0000256" key="4">
    <source>
        <dbReference type="ARBA" id="ARBA00022840"/>
    </source>
</evidence>
<reference evidence="6 7" key="1">
    <citation type="submission" date="2020-08" db="EMBL/GenBank/DDBJ databases">
        <title>Genome public.</title>
        <authorList>
            <person name="Liu C."/>
            <person name="Sun Q."/>
        </authorList>
    </citation>
    <scope>NUCLEOTIDE SEQUENCE [LARGE SCALE GENOMIC DNA]</scope>
    <source>
        <strain evidence="6 7">BX1</strain>
    </source>
</reference>
<evidence type="ECO:0000313" key="6">
    <source>
        <dbReference type="EMBL" id="MBC8577399.1"/>
    </source>
</evidence>
<dbReference type="InterPro" id="IPR027417">
    <property type="entry name" value="P-loop_NTPase"/>
</dbReference>
<dbReference type="InterPro" id="IPR017871">
    <property type="entry name" value="ABC_transporter-like_CS"/>
</dbReference>
<dbReference type="PROSITE" id="PS50893">
    <property type="entry name" value="ABC_TRANSPORTER_2"/>
    <property type="match status" value="1"/>
</dbReference>
<dbReference type="Pfam" id="PF00005">
    <property type="entry name" value="ABC_tran"/>
    <property type="match status" value="1"/>
</dbReference>
<dbReference type="EMBL" id="JACRTB010000029">
    <property type="protein sequence ID" value="MBC8577399.1"/>
    <property type="molecule type" value="Genomic_DNA"/>
</dbReference>
<dbReference type="GO" id="GO:0005524">
    <property type="term" value="F:ATP binding"/>
    <property type="evidence" value="ECO:0007669"/>
    <property type="project" value="UniProtKB-KW"/>
</dbReference>
<dbReference type="SMART" id="SM00382">
    <property type="entry name" value="AAA"/>
    <property type="match status" value="1"/>
</dbReference>
<accession>A0ABR7NLW8</accession>
<keyword evidence="2" id="KW-0813">Transport</keyword>
<evidence type="ECO:0000256" key="1">
    <source>
        <dbReference type="ARBA" id="ARBA00005417"/>
    </source>
</evidence>
<name>A0ABR7NLW8_9FIRM</name>
<comment type="caution">
    <text evidence="6">The sequence shown here is derived from an EMBL/GenBank/DDBJ whole genome shotgun (WGS) entry which is preliminary data.</text>
</comment>
<keyword evidence="4 6" id="KW-0067">ATP-binding</keyword>
<protein>
    <submittedName>
        <fullName evidence="6">ABC transporter ATP-binding protein</fullName>
    </submittedName>
</protein>
<dbReference type="PANTHER" id="PTHR43335">
    <property type="entry name" value="ABC TRANSPORTER, ATP-BINDING PROTEIN"/>
    <property type="match status" value="1"/>
</dbReference>
<evidence type="ECO:0000256" key="3">
    <source>
        <dbReference type="ARBA" id="ARBA00022741"/>
    </source>
</evidence>
<dbReference type="InterPro" id="IPR003439">
    <property type="entry name" value="ABC_transporter-like_ATP-bd"/>
</dbReference>
<dbReference type="InterPro" id="IPR003593">
    <property type="entry name" value="AAA+_ATPase"/>
</dbReference>
<keyword evidence="3" id="KW-0547">Nucleotide-binding</keyword>